<dbReference type="InterPro" id="IPR036259">
    <property type="entry name" value="MFS_trans_sf"/>
</dbReference>
<feature type="transmembrane region" description="Helical" evidence="5">
    <location>
        <begin position="243"/>
        <end position="264"/>
    </location>
</feature>
<feature type="transmembrane region" description="Helical" evidence="5">
    <location>
        <begin position="29"/>
        <end position="51"/>
    </location>
</feature>
<keyword evidence="4 5" id="KW-0472">Membrane</keyword>
<evidence type="ECO:0000313" key="7">
    <source>
        <dbReference type="EMBL" id="MBB6479814.1"/>
    </source>
</evidence>
<dbReference type="RefSeq" id="WP_184745375.1">
    <property type="nucleotide sequence ID" value="NZ_JACHGJ010000002.1"/>
</dbReference>
<evidence type="ECO:0000313" key="8">
    <source>
        <dbReference type="Proteomes" id="UP000587760"/>
    </source>
</evidence>
<dbReference type="SUPFAM" id="SSF103473">
    <property type="entry name" value="MFS general substrate transporter"/>
    <property type="match status" value="1"/>
</dbReference>
<gene>
    <name evidence="7" type="ORF">HNR50_001472</name>
</gene>
<dbReference type="Proteomes" id="UP000587760">
    <property type="component" value="Unassembled WGS sequence"/>
</dbReference>
<evidence type="ECO:0000256" key="5">
    <source>
        <dbReference type="SAM" id="Phobius"/>
    </source>
</evidence>
<dbReference type="PROSITE" id="PS50850">
    <property type="entry name" value="MFS"/>
    <property type="match status" value="1"/>
</dbReference>
<feature type="transmembrane region" description="Helical" evidence="5">
    <location>
        <begin position="166"/>
        <end position="183"/>
    </location>
</feature>
<sequence length="389" mass="42355">MNKNDDKFNAKNVIIISLAHLTHDTYSAFLAPILPILIDQLGITLFMAGMLDVVRRVPQLLNPLLGMIADRIRISVFIILAPLVTTLSMSFLGLSPNVIVLTALVFVSGISAAFFHVPSPVLIKHFSGNKIGQGMSFYMLGGELARTLGPLLILSGVSLWGLQGTWRLAPLGIAASLVLFFQFRKVRVHKPERREESKGYGKTFINLLPLFLTIGGIIFFRGAMKAALTIYLPTYLTGKDQSIWMAGISLSVLQFSGAAGTFAAGPLSDRIGRKKVLLIASIINPFLMLLFVNISGVLVIPVLILSGFFLFMTGPVILATVHDVKSDQGAFINGVYMTVNFFFASVMTVLVGFLADRFGMDRTYSATVLLSALAIPVVLFMKKSYSATR</sequence>
<comment type="subcellular location">
    <subcellularLocation>
        <location evidence="1">Membrane</location>
        <topology evidence="1">Multi-pass membrane protein</topology>
    </subcellularLocation>
</comment>
<reference evidence="7 8" key="1">
    <citation type="submission" date="2020-08" db="EMBL/GenBank/DDBJ databases">
        <title>Genomic Encyclopedia of Type Strains, Phase IV (KMG-IV): sequencing the most valuable type-strain genomes for metagenomic binning, comparative biology and taxonomic classification.</title>
        <authorList>
            <person name="Goeker M."/>
        </authorList>
    </citation>
    <scope>NUCLEOTIDE SEQUENCE [LARGE SCALE GENOMIC DNA]</scope>
    <source>
        <strain evidence="7 8">DSM 2461</strain>
    </source>
</reference>
<dbReference type="EMBL" id="JACHGJ010000002">
    <property type="protein sequence ID" value="MBB6479814.1"/>
    <property type="molecule type" value="Genomic_DNA"/>
</dbReference>
<dbReference type="Gene3D" id="1.20.1250.20">
    <property type="entry name" value="MFS general substrate transporter like domains"/>
    <property type="match status" value="2"/>
</dbReference>
<feature type="transmembrane region" description="Helical" evidence="5">
    <location>
        <begin position="276"/>
        <end position="292"/>
    </location>
</feature>
<feature type="transmembrane region" description="Helical" evidence="5">
    <location>
        <begin position="204"/>
        <end position="223"/>
    </location>
</feature>
<dbReference type="PANTHER" id="PTHR43129">
    <property type="entry name" value="FOSMIDOMYCIN RESISTANCE PROTEIN"/>
    <property type="match status" value="1"/>
</dbReference>
<evidence type="ECO:0000259" key="6">
    <source>
        <dbReference type="PROSITE" id="PS50850"/>
    </source>
</evidence>
<feature type="transmembrane region" description="Helical" evidence="5">
    <location>
        <begin position="363"/>
        <end position="381"/>
    </location>
</feature>
<dbReference type="Pfam" id="PF07690">
    <property type="entry name" value="MFS_1"/>
    <property type="match status" value="1"/>
</dbReference>
<dbReference type="PANTHER" id="PTHR43129:SF1">
    <property type="entry name" value="FOSMIDOMYCIN RESISTANCE PROTEIN"/>
    <property type="match status" value="1"/>
</dbReference>
<dbReference type="InterPro" id="IPR011701">
    <property type="entry name" value="MFS"/>
</dbReference>
<keyword evidence="8" id="KW-1185">Reference proteome</keyword>
<dbReference type="InterPro" id="IPR020846">
    <property type="entry name" value="MFS_dom"/>
</dbReference>
<feature type="transmembrane region" description="Helical" evidence="5">
    <location>
        <begin position="298"/>
        <end position="318"/>
    </location>
</feature>
<dbReference type="AlphaFoldDB" id="A0A841R400"/>
<name>A0A841R400_9SPIO</name>
<feature type="transmembrane region" description="Helical" evidence="5">
    <location>
        <begin position="72"/>
        <end position="92"/>
    </location>
</feature>
<dbReference type="GO" id="GO:0022857">
    <property type="term" value="F:transmembrane transporter activity"/>
    <property type="evidence" value="ECO:0007669"/>
    <property type="project" value="InterPro"/>
</dbReference>
<feature type="transmembrane region" description="Helical" evidence="5">
    <location>
        <begin position="330"/>
        <end position="351"/>
    </location>
</feature>
<organism evidence="7 8">
    <name type="scientific">Spirochaeta isovalerica</name>
    <dbReference type="NCBI Taxonomy" id="150"/>
    <lineage>
        <taxon>Bacteria</taxon>
        <taxon>Pseudomonadati</taxon>
        <taxon>Spirochaetota</taxon>
        <taxon>Spirochaetia</taxon>
        <taxon>Spirochaetales</taxon>
        <taxon>Spirochaetaceae</taxon>
        <taxon>Spirochaeta</taxon>
    </lineage>
</organism>
<feature type="transmembrane region" description="Helical" evidence="5">
    <location>
        <begin position="137"/>
        <end position="160"/>
    </location>
</feature>
<dbReference type="CDD" id="cd17478">
    <property type="entry name" value="MFS_FsR"/>
    <property type="match status" value="1"/>
</dbReference>
<keyword evidence="3 5" id="KW-1133">Transmembrane helix</keyword>
<dbReference type="GO" id="GO:0005886">
    <property type="term" value="C:plasma membrane"/>
    <property type="evidence" value="ECO:0007669"/>
    <property type="project" value="TreeGrafter"/>
</dbReference>
<evidence type="ECO:0000256" key="3">
    <source>
        <dbReference type="ARBA" id="ARBA00022989"/>
    </source>
</evidence>
<feature type="domain" description="Major facilitator superfamily (MFS) profile" evidence="6">
    <location>
        <begin position="12"/>
        <end position="386"/>
    </location>
</feature>
<evidence type="ECO:0000256" key="4">
    <source>
        <dbReference type="ARBA" id="ARBA00023136"/>
    </source>
</evidence>
<keyword evidence="2 5" id="KW-0812">Transmembrane</keyword>
<comment type="caution">
    <text evidence="7">The sequence shown here is derived from an EMBL/GenBank/DDBJ whole genome shotgun (WGS) entry which is preliminary data.</text>
</comment>
<accession>A0A841R400</accession>
<feature type="transmembrane region" description="Helical" evidence="5">
    <location>
        <begin position="98"/>
        <end position="117"/>
    </location>
</feature>
<evidence type="ECO:0000256" key="2">
    <source>
        <dbReference type="ARBA" id="ARBA00022692"/>
    </source>
</evidence>
<dbReference type="PROSITE" id="PS00216">
    <property type="entry name" value="SUGAR_TRANSPORT_1"/>
    <property type="match status" value="1"/>
</dbReference>
<proteinExistence type="predicted"/>
<protein>
    <submittedName>
        <fullName evidence="7">FSR family fosmidomycin resistance protein-like MFS transporter</fullName>
    </submittedName>
</protein>
<dbReference type="InterPro" id="IPR005829">
    <property type="entry name" value="Sugar_transporter_CS"/>
</dbReference>
<evidence type="ECO:0000256" key="1">
    <source>
        <dbReference type="ARBA" id="ARBA00004141"/>
    </source>
</evidence>